<evidence type="ECO:0008006" key="4">
    <source>
        <dbReference type="Google" id="ProtNLM"/>
    </source>
</evidence>
<name>A0A1S4AY04_TOBAC</name>
<organism evidence="3">
    <name type="scientific">Nicotiana tabacum</name>
    <name type="common">Common tobacco</name>
    <dbReference type="NCBI Taxonomy" id="4097"/>
    <lineage>
        <taxon>Eukaryota</taxon>
        <taxon>Viridiplantae</taxon>
        <taxon>Streptophyta</taxon>
        <taxon>Embryophyta</taxon>
        <taxon>Tracheophyta</taxon>
        <taxon>Spermatophyta</taxon>
        <taxon>Magnoliopsida</taxon>
        <taxon>eudicotyledons</taxon>
        <taxon>Gunneridae</taxon>
        <taxon>Pentapetalae</taxon>
        <taxon>asterids</taxon>
        <taxon>lamiids</taxon>
        <taxon>Solanales</taxon>
        <taxon>Solanaceae</taxon>
        <taxon>Nicotianoideae</taxon>
        <taxon>Nicotianeae</taxon>
        <taxon>Nicotiana</taxon>
    </lineage>
</organism>
<accession>A0A1S4AY04</accession>
<reference evidence="3" key="1">
    <citation type="submission" date="2025-08" db="UniProtKB">
        <authorList>
            <consortium name="RefSeq"/>
        </authorList>
    </citation>
    <scope>IDENTIFICATION</scope>
</reference>
<proteinExistence type="predicted"/>
<dbReference type="PaxDb" id="4097-A0A1S4AY04"/>
<feature type="domain" description="Reverse transcriptase" evidence="1">
    <location>
        <begin position="408"/>
        <end position="513"/>
    </location>
</feature>
<feature type="domain" description="Endonuclease/exonuclease/phosphatase" evidence="2">
    <location>
        <begin position="55"/>
        <end position="169"/>
    </location>
</feature>
<dbReference type="STRING" id="4097.A0A1S4AY04"/>
<dbReference type="PANTHER" id="PTHR46890:SF48">
    <property type="entry name" value="RNA-DIRECTED DNA POLYMERASE"/>
    <property type="match status" value="1"/>
</dbReference>
<dbReference type="InterPro" id="IPR036691">
    <property type="entry name" value="Endo/exonu/phosph_ase_sf"/>
</dbReference>
<dbReference type="InterPro" id="IPR043502">
    <property type="entry name" value="DNA/RNA_pol_sf"/>
</dbReference>
<dbReference type="SUPFAM" id="SSF56219">
    <property type="entry name" value="DNase I-like"/>
    <property type="match status" value="1"/>
</dbReference>
<dbReference type="Pfam" id="PF03372">
    <property type="entry name" value="Exo_endo_phos"/>
    <property type="match status" value="1"/>
</dbReference>
<gene>
    <name evidence="3" type="primary">LOC107802438</name>
</gene>
<dbReference type="RefSeq" id="XP_016481434.1">
    <property type="nucleotide sequence ID" value="XM_016625948.1"/>
</dbReference>
<evidence type="ECO:0000259" key="2">
    <source>
        <dbReference type="Pfam" id="PF03372"/>
    </source>
</evidence>
<dbReference type="Gene3D" id="3.60.10.10">
    <property type="entry name" value="Endonuclease/exonuclease/phosphatase"/>
    <property type="match status" value="1"/>
</dbReference>
<dbReference type="PANTHER" id="PTHR46890">
    <property type="entry name" value="NON-LTR RETROLELEMENT REVERSE TRANSCRIPTASE-LIKE PROTEIN-RELATED"/>
    <property type="match status" value="1"/>
</dbReference>
<dbReference type="GO" id="GO:0003824">
    <property type="term" value="F:catalytic activity"/>
    <property type="evidence" value="ECO:0007669"/>
    <property type="project" value="InterPro"/>
</dbReference>
<sequence length="518" mass="60006">MESTISNVNGKIWLFLDAVVEWDLLIDTEQQLTIKVYHQDLGKYIMMTFVYVKCPSLDRLELWDNLYYLASDMELPWVVGGDFNVVLNEEEKIGGLPVYPQEYKDFAFCINSCGLFDNGYKGSPFTWWNGRPNAECLFKRLDRILVNMPFQTLFPTTEVEHLIRTGSDHVPLLMSCGDRTLQKLKKVKTDLPIWSKLTYGDIFKQLDLRENVVRVKEMLFEDNPTVENRIELQQAQAELKRYPSIEEQFLKQKAGMTWFVEDDRNTRFFHNHINGKRQKFQLKGIHNNAGARTDTQTTMADTAAEFFQKQFTQQDEPTNFDLLDNIPSMVSTEKNLELCRIPTKEEVKAIIFELSGESASGPVGFTGIFFQVCWDIVAEDIHNMIKLFYGGRSLPKSITHTNLVLLPKNTNVQTFSDLRPISLSNFINKVISKVIHDRLEKILPFLISSNQSDFVNGRSIFENILLTQEIINNIRLRGKPANVVIKPDMAKAYDRVSWKYLMHVLRKMKFAECFINMV</sequence>
<dbReference type="SUPFAM" id="SSF56672">
    <property type="entry name" value="DNA/RNA polymerases"/>
    <property type="match status" value="1"/>
</dbReference>
<protein>
    <recommendedName>
        <fullName evidence="4">Reverse transcriptase domain-containing protein</fullName>
    </recommendedName>
</protein>
<dbReference type="InterPro" id="IPR005135">
    <property type="entry name" value="Endo/exonuclease/phosphatase"/>
</dbReference>
<dbReference type="Pfam" id="PF00078">
    <property type="entry name" value="RVT_1"/>
    <property type="match status" value="1"/>
</dbReference>
<dbReference type="InterPro" id="IPR000477">
    <property type="entry name" value="RT_dom"/>
</dbReference>
<evidence type="ECO:0000313" key="3">
    <source>
        <dbReference type="RefSeq" id="XP_016481434.1"/>
    </source>
</evidence>
<dbReference type="OrthoDB" id="1937198at2759"/>
<dbReference type="OMA" id="HRIRYIA"/>
<dbReference type="InterPro" id="IPR052343">
    <property type="entry name" value="Retrotransposon-Effector_Assoc"/>
</dbReference>
<dbReference type="KEGG" id="nta:107802438"/>
<evidence type="ECO:0000259" key="1">
    <source>
        <dbReference type="Pfam" id="PF00078"/>
    </source>
</evidence>
<dbReference type="AlphaFoldDB" id="A0A1S4AY04"/>